<dbReference type="EMBL" id="JACGWN010000013">
    <property type="protein sequence ID" value="KAL0410346.1"/>
    <property type="molecule type" value="Genomic_DNA"/>
</dbReference>
<comment type="subcellular location">
    <subcellularLocation>
        <location evidence="1">Membrane</location>
        <topology evidence="1">Multi-pass membrane protein</topology>
    </subcellularLocation>
</comment>
<evidence type="ECO:0000256" key="4">
    <source>
        <dbReference type="ARBA" id="ARBA00022989"/>
    </source>
</evidence>
<keyword evidence="5 7" id="KW-0472">Membrane</keyword>
<gene>
    <name evidence="8" type="ORF">Slati_3624300</name>
</gene>
<dbReference type="PANTHER" id="PTHR23511">
    <property type="entry name" value="SYNAPTIC VESICLE GLYCOPROTEIN 2"/>
    <property type="match status" value="1"/>
</dbReference>
<keyword evidence="3 7" id="KW-0812">Transmembrane</keyword>
<feature type="transmembrane region" description="Helical" evidence="7">
    <location>
        <begin position="24"/>
        <end position="51"/>
    </location>
</feature>
<name>A0AAW2TZB5_9LAMI</name>
<evidence type="ECO:0000256" key="5">
    <source>
        <dbReference type="ARBA" id="ARBA00023136"/>
    </source>
</evidence>
<proteinExistence type="inferred from homology"/>
<keyword evidence="4 7" id="KW-1133">Transmembrane helix</keyword>
<dbReference type="GO" id="GO:0016020">
    <property type="term" value="C:membrane"/>
    <property type="evidence" value="ECO:0007669"/>
    <property type="project" value="UniProtKB-SubCell"/>
</dbReference>
<accession>A0AAW2TZB5</accession>
<evidence type="ECO:0000256" key="1">
    <source>
        <dbReference type="ARBA" id="ARBA00004141"/>
    </source>
</evidence>
<sequence>MEDQGNGYTVDEALSSVGFGTFQVLALVFAGIGWCSDAMEVTLLSFIGPALESEWSLSPTEESLLSTAVFGGMLVGSYSWAS</sequence>
<dbReference type="SUPFAM" id="SSF103473">
    <property type="entry name" value="MFS general substrate transporter"/>
    <property type="match status" value="1"/>
</dbReference>
<evidence type="ECO:0000256" key="2">
    <source>
        <dbReference type="ARBA" id="ARBA00022448"/>
    </source>
</evidence>
<evidence type="ECO:0000256" key="7">
    <source>
        <dbReference type="SAM" id="Phobius"/>
    </source>
</evidence>
<dbReference type="AlphaFoldDB" id="A0AAW2TZB5"/>
<dbReference type="PANTHER" id="PTHR23511:SF5">
    <property type="entry name" value="MAJOR FACILITATOR-TYPE TRANSPORTER HXNZ-RELATED"/>
    <property type="match status" value="1"/>
</dbReference>
<keyword evidence="2" id="KW-0813">Transport</keyword>
<reference evidence="8" key="2">
    <citation type="journal article" date="2024" name="Plant">
        <title>Genomic evolution and insights into agronomic trait innovations of Sesamum species.</title>
        <authorList>
            <person name="Miao H."/>
            <person name="Wang L."/>
            <person name="Qu L."/>
            <person name="Liu H."/>
            <person name="Sun Y."/>
            <person name="Le M."/>
            <person name="Wang Q."/>
            <person name="Wei S."/>
            <person name="Zheng Y."/>
            <person name="Lin W."/>
            <person name="Duan Y."/>
            <person name="Cao H."/>
            <person name="Xiong S."/>
            <person name="Wang X."/>
            <person name="Wei L."/>
            <person name="Li C."/>
            <person name="Ma Q."/>
            <person name="Ju M."/>
            <person name="Zhao R."/>
            <person name="Li G."/>
            <person name="Mu C."/>
            <person name="Tian Q."/>
            <person name="Mei H."/>
            <person name="Zhang T."/>
            <person name="Gao T."/>
            <person name="Zhang H."/>
        </authorList>
    </citation>
    <scope>NUCLEOTIDE SEQUENCE</scope>
    <source>
        <strain evidence="8">KEN1</strain>
    </source>
</reference>
<evidence type="ECO:0000256" key="6">
    <source>
        <dbReference type="ARBA" id="ARBA00044504"/>
    </source>
</evidence>
<protein>
    <submittedName>
        <fullName evidence="8">Organic cation/carnitine transporter 7</fullName>
    </submittedName>
</protein>
<comment type="similarity">
    <text evidence="6">Belongs to the major facilitator superfamily. Phosphate:H(+) symporter (TC 2.A.1.9) family.</text>
</comment>
<organism evidence="8">
    <name type="scientific">Sesamum latifolium</name>
    <dbReference type="NCBI Taxonomy" id="2727402"/>
    <lineage>
        <taxon>Eukaryota</taxon>
        <taxon>Viridiplantae</taxon>
        <taxon>Streptophyta</taxon>
        <taxon>Embryophyta</taxon>
        <taxon>Tracheophyta</taxon>
        <taxon>Spermatophyta</taxon>
        <taxon>Magnoliopsida</taxon>
        <taxon>eudicotyledons</taxon>
        <taxon>Gunneridae</taxon>
        <taxon>Pentapetalae</taxon>
        <taxon>asterids</taxon>
        <taxon>lamiids</taxon>
        <taxon>Lamiales</taxon>
        <taxon>Pedaliaceae</taxon>
        <taxon>Sesamum</taxon>
    </lineage>
</organism>
<evidence type="ECO:0000313" key="8">
    <source>
        <dbReference type="EMBL" id="KAL0410346.1"/>
    </source>
</evidence>
<dbReference type="InterPro" id="IPR036259">
    <property type="entry name" value="MFS_trans_sf"/>
</dbReference>
<reference evidence="8" key="1">
    <citation type="submission" date="2020-06" db="EMBL/GenBank/DDBJ databases">
        <authorList>
            <person name="Li T."/>
            <person name="Hu X."/>
            <person name="Zhang T."/>
            <person name="Song X."/>
            <person name="Zhang H."/>
            <person name="Dai N."/>
            <person name="Sheng W."/>
            <person name="Hou X."/>
            <person name="Wei L."/>
        </authorList>
    </citation>
    <scope>NUCLEOTIDE SEQUENCE</scope>
    <source>
        <strain evidence="8">KEN1</strain>
        <tissue evidence="8">Leaf</tissue>
    </source>
</reference>
<dbReference type="Gene3D" id="1.20.1250.20">
    <property type="entry name" value="MFS general substrate transporter like domains"/>
    <property type="match status" value="1"/>
</dbReference>
<comment type="caution">
    <text evidence="8">The sequence shown here is derived from an EMBL/GenBank/DDBJ whole genome shotgun (WGS) entry which is preliminary data.</text>
</comment>
<evidence type="ECO:0000256" key="3">
    <source>
        <dbReference type="ARBA" id="ARBA00022692"/>
    </source>
</evidence>